<dbReference type="InterPro" id="IPR018274">
    <property type="entry name" value="PEP_util_AS"/>
</dbReference>
<dbReference type="GO" id="GO:0005524">
    <property type="term" value="F:ATP binding"/>
    <property type="evidence" value="ECO:0007669"/>
    <property type="project" value="UniProtKB-KW"/>
</dbReference>
<evidence type="ECO:0000256" key="14">
    <source>
        <dbReference type="ARBA" id="ARBA00047700"/>
    </source>
</evidence>
<dbReference type="PROSITE" id="PS00370">
    <property type="entry name" value="PEP_ENZYMES_PHOS_SITE"/>
    <property type="match status" value="1"/>
</dbReference>
<sequence>MLPLDQVTVHDAEVAGGKGANLGELTAAGFPVPPGFVVTAQAFLASMAAADTRGELAEGAAAARPDAAALAARVRRAGMRADVAEAVRAAAGELGDGARMAVRSSATAEDGTTDSFAGMNATCTGVCAEDVVDKVVDCWASLYGQRSLAYRSERGITGEPAIAVVVQRMVDSERSGVVFTADPLDESPATILVEGALGLGEVVVGGAVEPDTYRVDKNGMRITGVRVGHQTHRVGAGGRQELSTSEGARRVLTDEQVLALAALGVDVERHYGRPQDIEWAIDADGVTWLVQTRPITTLGDSAGPLLTGLPAAPGTATGVVRVLASPAVTDRFGDGDVLVAAMTDPDWVPVLRRAGAVVTDQGGVTCHAAIVARELGVPAVVGARTATTTLREGMVVTVDGSTGTVTPGKSRTPASTAPARPAPSTTAVNDVLATKVYVNLAVPDHAEEVAALPVDGVGLLRAELMLTHALDGAHPRQFLADHNPEAFTAALAAPLDHIAAAFTPRPVLYRATDLRTNEFRALRGGAAFEPVERNPMIGFRGCHRYVRDPELFRLELAALARVRQRHPNLHLMLPFVRTRWELAACLDLVDSSPLGSQRGLQRWVMAEVPSAAYWISEYAGMGVDGVSIGSNDLTQLVPGVDRDSETCAELFDEADPAVLDAISRIVVAARRAGMTTSLCGQAPTTRPAFVEHLVGLGITSVSVDPGSVGAVRTAVGSAERRLLLDAALRR</sequence>
<keyword evidence="9" id="KW-0547">Nucleotide-binding</keyword>
<feature type="domain" description="PEP-utilising enzyme mobile" evidence="16">
    <location>
        <begin position="334"/>
        <end position="403"/>
    </location>
</feature>
<evidence type="ECO:0000256" key="8">
    <source>
        <dbReference type="ARBA" id="ARBA00022723"/>
    </source>
</evidence>
<dbReference type="SUPFAM" id="SSF51621">
    <property type="entry name" value="Phosphoenolpyruvate/pyruvate domain"/>
    <property type="match status" value="1"/>
</dbReference>
<accession>A0A1Q9LR24</accession>
<keyword evidence="12" id="KW-0460">Magnesium</keyword>
<evidence type="ECO:0000256" key="10">
    <source>
        <dbReference type="ARBA" id="ARBA00022777"/>
    </source>
</evidence>
<dbReference type="EMBL" id="MKQR01000007">
    <property type="protein sequence ID" value="OLR94475.1"/>
    <property type="molecule type" value="Genomic_DNA"/>
</dbReference>
<gene>
    <name evidence="19" type="ORF">BJP25_12055</name>
</gene>
<evidence type="ECO:0000256" key="3">
    <source>
        <dbReference type="ARBA" id="ARBA00004742"/>
    </source>
</evidence>
<evidence type="ECO:0000259" key="16">
    <source>
        <dbReference type="Pfam" id="PF00391"/>
    </source>
</evidence>
<keyword evidence="8" id="KW-0479">Metal-binding</keyword>
<evidence type="ECO:0000256" key="6">
    <source>
        <dbReference type="ARBA" id="ARBA00021623"/>
    </source>
</evidence>
<evidence type="ECO:0000256" key="1">
    <source>
        <dbReference type="ARBA" id="ARBA00001946"/>
    </source>
</evidence>
<dbReference type="GO" id="GO:0046872">
    <property type="term" value="F:metal ion binding"/>
    <property type="evidence" value="ECO:0007669"/>
    <property type="project" value="UniProtKB-KW"/>
</dbReference>
<organism evidence="19 20">
    <name type="scientific">Actinokineospora bangkokensis</name>
    <dbReference type="NCBI Taxonomy" id="1193682"/>
    <lineage>
        <taxon>Bacteria</taxon>
        <taxon>Bacillati</taxon>
        <taxon>Actinomycetota</taxon>
        <taxon>Actinomycetes</taxon>
        <taxon>Pseudonocardiales</taxon>
        <taxon>Pseudonocardiaceae</taxon>
        <taxon>Actinokineospora</taxon>
    </lineage>
</organism>
<dbReference type="STRING" id="1193682.BJP25_12055"/>
<dbReference type="AlphaFoldDB" id="A0A1Q9LR24"/>
<evidence type="ECO:0000313" key="19">
    <source>
        <dbReference type="EMBL" id="OLR94475.1"/>
    </source>
</evidence>
<name>A0A1Q9LR24_9PSEU</name>
<comment type="function">
    <text evidence="2">Catalyzes the phosphorylation of pyruvate to phosphoenolpyruvate.</text>
</comment>
<evidence type="ECO:0000256" key="11">
    <source>
        <dbReference type="ARBA" id="ARBA00022840"/>
    </source>
</evidence>
<reference evidence="19 20" key="1">
    <citation type="submission" date="2016-10" db="EMBL/GenBank/DDBJ databases">
        <title>The Draft Genome Sequence of Actinokineospora bangkokensis 44EHWT reveals the biosynthetic pathway of antifungal compounds Thailandins with unusual extender unit butylmalonyl-CoA.</title>
        <authorList>
            <person name="Greule A."/>
            <person name="Intra B."/>
            <person name="Flemming S."/>
            <person name="Rommel M.G."/>
            <person name="Panbangred W."/>
            <person name="Bechthold A."/>
        </authorList>
    </citation>
    <scope>NUCLEOTIDE SEQUENCE [LARGE SCALE GENOMIC DNA]</scope>
    <source>
        <strain evidence="19 20">44EHW</strain>
    </source>
</reference>
<dbReference type="GO" id="GO:0006094">
    <property type="term" value="P:gluconeogenesis"/>
    <property type="evidence" value="ECO:0007669"/>
    <property type="project" value="UniProtKB-UniPathway"/>
</dbReference>
<dbReference type="PANTHER" id="PTHR43030">
    <property type="entry name" value="PHOSPHOENOLPYRUVATE SYNTHASE"/>
    <property type="match status" value="1"/>
</dbReference>
<proteinExistence type="inferred from homology"/>
<keyword evidence="19" id="KW-0670">Pyruvate</keyword>
<keyword evidence="11" id="KW-0067">ATP-binding</keyword>
<evidence type="ECO:0000256" key="9">
    <source>
        <dbReference type="ARBA" id="ARBA00022741"/>
    </source>
</evidence>
<dbReference type="InterPro" id="IPR000121">
    <property type="entry name" value="PEP_util_C"/>
</dbReference>
<dbReference type="InterPro" id="IPR013815">
    <property type="entry name" value="ATP_grasp_subdomain_1"/>
</dbReference>
<dbReference type="InterPro" id="IPR006319">
    <property type="entry name" value="PEP_synth"/>
</dbReference>
<comment type="caution">
    <text evidence="19">The sequence shown here is derived from an EMBL/GenBank/DDBJ whole genome shotgun (WGS) entry which is preliminary data.</text>
</comment>
<dbReference type="Pfam" id="PF02896">
    <property type="entry name" value="PEP-utilizers_C"/>
    <property type="match status" value="1"/>
</dbReference>
<evidence type="ECO:0000313" key="20">
    <source>
        <dbReference type="Proteomes" id="UP000186040"/>
    </source>
</evidence>
<feature type="domain" description="Pyruvate phosphate dikinase AMP/ATP-binding" evidence="17">
    <location>
        <begin position="13"/>
        <end position="301"/>
    </location>
</feature>
<dbReference type="Proteomes" id="UP000186040">
    <property type="component" value="Unassembled WGS sequence"/>
</dbReference>
<evidence type="ECO:0000256" key="13">
    <source>
        <dbReference type="ARBA" id="ARBA00033470"/>
    </source>
</evidence>
<dbReference type="Pfam" id="PF01326">
    <property type="entry name" value="PPDK_N"/>
    <property type="match status" value="1"/>
</dbReference>
<dbReference type="Gene3D" id="3.30.1490.20">
    <property type="entry name" value="ATP-grasp fold, A domain"/>
    <property type="match status" value="1"/>
</dbReference>
<dbReference type="SUPFAM" id="SSF52009">
    <property type="entry name" value="Phosphohistidine domain"/>
    <property type="match status" value="1"/>
</dbReference>
<comment type="cofactor">
    <cofactor evidence="1">
        <name>Mg(2+)</name>
        <dbReference type="ChEBI" id="CHEBI:18420"/>
    </cofactor>
</comment>
<comment type="pathway">
    <text evidence="3">Carbohydrate biosynthesis; gluconeogenesis.</text>
</comment>
<dbReference type="Pfam" id="PF00391">
    <property type="entry name" value="PEP-utilizers"/>
    <property type="match status" value="1"/>
</dbReference>
<dbReference type="InterPro" id="IPR040442">
    <property type="entry name" value="Pyrv_kinase-like_dom_sf"/>
</dbReference>
<feature type="domain" description="PEP-utilising enzyme C-terminal" evidence="18">
    <location>
        <begin position="426"/>
        <end position="718"/>
    </location>
</feature>
<dbReference type="Gene3D" id="3.30.470.20">
    <property type="entry name" value="ATP-grasp fold, B domain"/>
    <property type="match status" value="1"/>
</dbReference>
<evidence type="ECO:0000256" key="2">
    <source>
        <dbReference type="ARBA" id="ARBA00002988"/>
    </source>
</evidence>
<evidence type="ECO:0000256" key="4">
    <source>
        <dbReference type="ARBA" id="ARBA00007837"/>
    </source>
</evidence>
<evidence type="ECO:0000259" key="17">
    <source>
        <dbReference type="Pfam" id="PF01326"/>
    </source>
</evidence>
<comment type="catalytic activity">
    <reaction evidence="14">
        <text>pyruvate + ATP + H2O = phosphoenolpyruvate + AMP + phosphate + 2 H(+)</text>
        <dbReference type="Rhea" id="RHEA:11364"/>
        <dbReference type="ChEBI" id="CHEBI:15361"/>
        <dbReference type="ChEBI" id="CHEBI:15377"/>
        <dbReference type="ChEBI" id="CHEBI:15378"/>
        <dbReference type="ChEBI" id="CHEBI:30616"/>
        <dbReference type="ChEBI" id="CHEBI:43474"/>
        <dbReference type="ChEBI" id="CHEBI:58702"/>
        <dbReference type="ChEBI" id="CHEBI:456215"/>
        <dbReference type="EC" id="2.7.9.2"/>
    </reaction>
</comment>
<dbReference type="InterPro" id="IPR008279">
    <property type="entry name" value="PEP-util_enz_mobile_dom"/>
</dbReference>
<dbReference type="UniPathway" id="UPA00138"/>
<dbReference type="NCBIfam" id="NF005057">
    <property type="entry name" value="PRK06464.1"/>
    <property type="match status" value="1"/>
</dbReference>
<evidence type="ECO:0000259" key="18">
    <source>
        <dbReference type="Pfam" id="PF02896"/>
    </source>
</evidence>
<protein>
    <recommendedName>
        <fullName evidence="6">Phosphoenolpyruvate synthase</fullName>
        <ecNumber evidence="5">2.7.9.2</ecNumber>
    </recommendedName>
    <alternativeName>
        <fullName evidence="13">Pyruvate, water dikinase</fullName>
    </alternativeName>
</protein>
<dbReference type="InterPro" id="IPR036637">
    <property type="entry name" value="Phosphohistidine_dom_sf"/>
</dbReference>
<dbReference type="EC" id="2.7.9.2" evidence="5"/>
<dbReference type="PANTHER" id="PTHR43030:SF1">
    <property type="entry name" value="PHOSPHOENOLPYRUVATE SYNTHASE"/>
    <property type="match status" value="1"/>
</dbReference>
<keyword evidence="20" id="KW-1185">Reference proteome</keyword>
<keyword evidence="7" id="KW-0808">Transferase</keyword>
<comment type="similarity">
    <text evidence="4">Belongs to the PEP-utilizing enzyme family.</text>
</comment>
<dbReference type="Gene3D" id="3.20.20.60">
    <property type="entry name" value="Phosphoenolpyruvate-binding domains"/>
    <property type="match status" value="1"/>
</dbReference>
<evidence type="ECO:0000256" key="15">
    <source>
        <dbReference type="SAM" id="MobiDB-lite"/>
    </source>
</evidence>
<dbReference type="GO" id="GO:0008986">
    <property type="term" value="F:pyruvate, water dikinase activity"/>
    <property type="evidence" value="ECO:0007669"/>
    <property type="project" value="UniProtKB-EC"/>
</dbReference>
<evidence type="ECO:0000256" key="7">
    <source>
        <dbReference type="ARBA" id="ARBA00022679"/>
    </source>
</evidence>
<evidence type="ECO:0000256" key="5">
    <source>
        <dbReference type="ARBA" id="ARBA00011996"/>
    </source>
</evidence>
<dbReference type="Gene3D" id="3.50.30.10">
    <property type="entry name" value="Phosphohistidine domain"/>
    <property type="match status" value="1"/>
</dbReference>
<evidence type="ECO:0000256" key="12">
    <source>
        <dbReference type="ARBA" id="ARBA00022842"/>
    </source>
</evidence>
<dbReference type="InterPro" id="IPR002192">
    <property type="entry name" value="PPDK_AMP/ATP-bd"/>
</dbReference>
<feature type="region of interest" description="Disordered" evidence="15">
    <location>
        <begin position="399"/>
        <end position="425"/>
    </location>
</feature>
<dbReference type="InterPro" id="IPR015813">
    <property type="entry name" value="Pyrv/PenolPyrv_kinase-like_dom"/>
</dbReference>
<dbReference type="SUPFAM" id="SSF56059">
    <property type="entry name" value="Glutathione synthetase ATP-binding domain-like"/>
    <property type="match status" value="1"/>
</dbReference>
<keyword evidence="10" id="KW-0418">Kinase</keyword>